<dbReference type="Pfam" id="PF00201">
    <property type="entry name" value="UDPGT"/>
    <property type="match status" value="4"/>
</dbReference>
<comment type="caution">
    <text evidence="13">The sequence shown here is derived from an EMBL/GenBank/DDBJ whole genome shotgun (WGS) entry which is preliminary data.</text>
</comment>
<dbReference type="FunFam" id="3.40.50.2000:FF:000066">
    <property type="entry name" value="UDP-glucuronosyltransferase 1-1"/>
    <property type="match status" value="3"/>
</dbReference>
<dbReference type="CDD" id="cd03784">
    <property type="entry name" value="GT1_Gtf-like"/>
    <property type="match status" value="1"/>
</dbReference>
<dbReference type="Proteomes" id="UP000316079">
    <property type="component" value="Unassembled WGS sequence"/>
</dbReference>
<dbReference type="OrthoDB" id="5835829at2759"/>
<evidence type="ECO:0000256" key="6">
    <source>
        <dbReference type="ARBA" id="ARBA00022692"/>
    </source>
</evidence>
<comment type="similarity">
    <text evidence="2">Belongs to the UDP-glycosyltransferase family.</text>
</comment>
<dbReference type="PROSITE" id="PS00375">
    <property type="entry name" value="UDPGT"/>
    <property type="match status" value="1"/>
</dbReference>
<keyword evidence="7" id="KW-0732">Signal</keyword>
<keyword evidence="4" id="KW-0328">Glycosyltransferase</keyword>
<evidence type="ECO:0000256" key="7">
    <source>
        <dbReference type="ARBA" id="ARBA00022729"/>
    </source>
</evidence>
<evidence type="ECO:0000256" key="1">
    <source>
        <dbReference type="ARBA" id="ARBA00004389"/>
    </source>
</evidence>
<dbReference type="GO" id="GO:0015020">
    <property type="term" value="F:glucuronosyltransferase activity"/>
    <property type="evidence" value="ECO:0007669"/>
    <property type="project" value="UniProtKB-EC"/>
</dbReference>
<evidence type="ECO:0000313" key="14">
    <source>
        <dbReference type="Proteomes" id="UP000316079"/>
    </source>
</evidence>
<evidence type="ECO:0000256" key="11">
    <source>
        <dbReference type="ARBA" id="ARBA00023180"/>
    </source>
</evidence>
<dbReference type="FunFam" id="3.40.50.2000:FF:000001">
    <property type="entry name" value="UDP-glucuronosyltransferase"/>
    <property type="match status" value="1"/>
</dbReference>
<keyword evidence="5" id="KW-0808">Transferase</keyword>
<organism evidence="13 14">
    <name type="scientific">Danionella cerebrum</name>
    <dbReference type="NCBI Taxonomy" id="2873325"/>
    <lineage>
        <taxon>Eukaryota</taxon>
        <taxon>Metazoa</taxon>
        <taxon>Chordata</taxon>
        <taxon>Craniata</taxon>
        <taxon>Vertebrata</taxon>
        <taxon>Euteleostomi</taxon>
        <taxon>Actinopterygii</taxon>
        <taxon>Neopterygii</taxon>
        <taxon>Teleostei</taxon>
        <taxon>Ostariophysi</taxon>
        <taxon>Cypriniformes</taxon>
        <taxon>Danionidae</taxon>
        <taxon>Danioninae</taxon>
        <taxon>Danionella</taxon>
    </lineage>
</organism>
<dbReference type="EMBL" id="SRMA01027010">
    <property type="protein sequence ID" value="TRY62272.1"/>
    <property type="molecule type" value="Genomic_DNA"/>
</dbReference>
<dbReference type="STRING" id="623744.A0A553NA03"/>
<dbReference type="InterPro" id="IPR050271">
    <property type="entry name" value="UDP-glycosyltransferase"/>
</dbReference>
<evidence type="ECO:0000256" key="2">
    <source>
        <dbReference type="ARBA" id="ARBA00009995"/>
    </source>
</evidence>
<dbReference type="InterPro" id="IPR002213">
    <property type="entry name" value="UDP_glucos_trans"/>
</dbReference>
<evidence type="ECO:0000256" key="3">
    <source>
        <dbReference type="ARBA" id="ARBA00012544"/>
    </source>
</evidence>
<keyword evidence="9 12" id="KW-1133">Transmembrane helix</keyword>
<dbReference type="SUPFAM" id="SSF53756">
    <property type="entry name" value="UDP-Glycosyltransferase/glycogen phosphorylase"/>
    <property type="match status" value="4"/>
</dbReference>
<evidence type="ECO:0000256" key="5">
    <source>
        <dbReference type="ARBA" id="ARBA00022679"/>
    </source>
</evidence>
<gene>
    <name evidence="13" type="ORF">DNTS_025830</name>
</gene>
<reference evidence="13 14" key="1">
    <citation type="journal article" date="2019" name="Sci. Data">
        <title>Hybrid genome assembly and annotation of Danionella translucida.</title>
        <authorList>
            <person name="Kadobianskyi M."/>
            <person name="Schulze L."/>
            <person name="Schuelke M."/>
            <person name="Judkewitz B."/>
        </authorList>
    </citation>
    <scope>NUCLEOTIDE SEQUENCE [LARGE SCALE GENOMIC DNA]</scope>
    <source>
        <strain evidence="13 14">Bolton</strain>
    </source>
</reference>
<dbReference type="Gene3D" id="3.40.50.2000">
    <property type="entry name" value="Glycogen Phosphorylase B"/>
    <property type="match status" value="5"/>
</dbReference>
<evidence type="ECO:0000256" key="10">
    <source>
        <dbReference type="ARBA" id="ARBA00023136"/>
    </source>
</evidence>
<evidence type="ECO:0000256" key="4">
    <source>
        <dbReference type="ARBA" id="ARBA00022676"/>
    </source>
</evidence>
<dbReference type="EC" id="2.4.1.17" evidence="3"/>
<sequence length="1368" mass="154236">MDGSHWNGVKAVAEEMGRRGHKVTVVIPEVSLLLGPGKYYVTRTFPVPYGQKTLDELQARNAEVMENKKLPLLEKISTRISNIRKFVDFQRATAKSLLLNQELVDFIRRQNFDAVLTSPAVPTGAILAYNLSLPAVYMLRGLPCGLDSEATACPNPPSYVPRFFTHSSDHMSFRQRVLNVLVSIVEPFLCKLIYWTIEDVASNFLQRDVSVAEILRSGALWLLRYDFSLEFPKPLMPNMVLIGGINCASTHPLSETQEVKVHNLGKMLRSVSLCLALVGYCAVCSSVVDKFMNSSWTGKLLVLPMDGSHWTGVKAVAEEMGRRGHTVIVVIPEVSMRLGPGQHYITKTFPVPYKQDLIRQFIKEHVDELTVSDQSLVQSLRSTLNNFAKVINFMTSTAESLFNDQELIEFLRKQDFDAILTDPAMPMGAILAYNLSVPTVYMLRGMMCEAKFTSSPDPLSYIPRFFSQNSDRMSFRQRVSNLLVGFLEPLFCNFVFGHFEDLASKFLQRDISMVEILQTAVVWLMRYDFTLEFPKPFMPNMKFIGGINCEVKSPLEKKDSRNGGWTGKLLVVPMDGSHWTEVKAVAEEMGRRGHTVVVVFPEMSLSLGPGKHFITKTFPGTYGQDLINQMVIDEIEQLTSPVASIVSRITTKMYNLGKILNLVISTTESLFTNQELIDFLREQHFDAALVDPAMPLGPILAHNLSLPVVFMLRALICDASVTACPAPPSYVPRFLSLNSDRMTFGQRVMNSIISMLEPLMCTFMFWPFEKVASNILQKDIILKEILRNGTFWLMRYDFTLEFPKPLIPNVALIGGISCQIKNPLAKPAVVTPNMLLFKVMLKESWWRGLGKGLLLLLWLTAWLRPAQGGRVLVMPVEGSHWLSMKVLATELAQRGHDIVVLVPENNILIQSSNLFRTETFPVNISKEELSTSLKGFQQGVFIRSPALMDIYIQVYRLLQFTGLQVRGCASLLYNEPLMMKLKKENFDLVLTDPFLPCGTIISTALQVPAVYFLRGMPCGLDLMALQCPSPPSYVPRFQSGSSDQMTFVQRFQNFLMSGIELMLCKIMYASFDELAARYLDADVTYKQLMGQGAIWLLRYEFTFEYPRPIMPNMVFIGGINCQRSRELSAEVEDFVNGSGEHGIVVFTLGSMVSSMPKEKAAIFFQAFSKIPQRVLWRYAGEMPENVPENVKLMKWLPQNDLLGHPKARAFITHGGTHGIYEGICHGVPMVMLPLFGDQADNVHRVATRGVGVILSIHDITAETLLDALNTVINDSSYKDRMKKLSAIHNDRPVQPLDLAVFWTEFVMRHKGADHLRPAAHDLNWVQYHSLDVIGFLLLIVLVFAIAMFKCCSLCWRRCCQKALKKKED</sequence>
<protein>
    <recommendedName>
        <fullName evidence="3">glucuronosyltransferase</fullName>
        <ecNumber evidence="3">2.4.1.17</ecNumber>
    </recommendedName>
</protein>
<evidence type="ECO:0000256" key="8">
    <source>
        <dbReference type="ARBA" id="ARBA00022824"/>
    </source>
</evidence>
<keyword evidence="6 12" id="KW-0812">Transmembrane</keyword>
<dbReference type="InterPro" id="IPR035595">
    <property type="entry name" value="UDP_glycos_trans_CS"/>
</dbReference>
<keyword evidence="14" id="KW-1185">Reference proteome</keyword>
<accession>A0A553NA03</accession>
<feature type="transmembrane region" description="Helical" evidence="12">
    <location>
        <begin position="1332"/>
        <end position="1355"/>
    </location>
</feature>
<dbReference type="GO" id="GO:0005789">
    <property type="term" value="C:endoplasmic reticulum membrane"/>
    <property type="evidence" value="ECO:0007669"/>
    <property type="project" value="UniProtKB-SubCell"/>
</dbReference>
<comment type="subcellular location">
    <subcellularLocation>
        <location evidence="1">Endoplasmic reticulum membrane</location>
        <topology evidence="1">Single-pass membrane protein</topology>
    </subcellularLocation>
</comment>
<proteinExistence type="inferred from homology"/>
<dbReference type="FunFam" id="3.40.50.2000:FF:000176">
    <property type="entry name" value="UDP glucuronosyltransferase 1 family, polypeptide A7"/>
    <property type="match status" value="1"/>
</dbReference>
<keyword evidence="11" id="KW-0325">Glycoprotein</keyword>
<evidence type="ECO:0000256" key="9">
    <source>
        <dbReference type="ARBA" id="ARBA00022989"/>
    </source>
</evidence>
<dbReference type="PANTHER" id="PTHR48043">
    <property type="entry name" value="EG:EG0003.4 PROTEIN-RELATED"/>
    <property type="match status" value="1"/>
</dbReference>
<keyword evidence="8" id="KW-0256">Endoplasmic reticulum</keyword>
<keyword evidence="10 12" id="KW-0472">Membrane</keyword>
<dbReference type="PANTHER" id="PTHR48043:SF161">
    <property type="entry name" value="UDP GLUCURONOSYLTRANSFERASE FAMILY 1 MEMBER A1"/>
    <property type="match status" value="1"/>
</dbReference>
<evidence type="ECO:0000313" key="13">
    <source>
        <dbReference type="EMBL" id="TRY62272.1"/>
    </source>
</evidence>
<name>A0A553NA03_9TELE</name>
<evidence type="ECO:0000256" key="12">
    <source>
        <dbReference type="SAM" id="Phobius"/>
    </source>
</evidence>